<keyword evidence="2" id="KW-1185">Reference proteome</keyword>
<dbReference type="EMBL" id="CP111014">
    <property type="protein sequence ID" value="WAQ99100.1"/>
    <property type="molecule type" value="Genomic_DNA"/>
</dbReference>
<dbReference type="PANTHER" id="PTHR14187">
    <property type="entry name" value="ALPHA KINASE/ELONGATION FACTOR 2 KINASE"/>
    <property type="match status" value="1"/>
</dbReference>
<evidence type="ECO:0000313" key="1">
    <source>
        <dbReference type="EMBL" id="WAQ99100.1"/>
    </source>
</evidence>
<proteinExistence type="predicted"/>
<dbReference type="Proteomes" id="UP001164746">
    <property type="component" value="Chromosome 3"/>
</dbReference>
<evidence type="ECO:0000313" key="2">
    <source>
        <dbReference type="Proteomes" id="UP001164746"/>
    </source>
</evidence>
<dbReference type="InterPro" id="IPR043129">
    <property type="entry name" value="ATPase_NBD"/>
</dbReference>
<dbReference type="Gene3D" id="3.30.420.40">
    <property type="match status" value="2"/>
</dbReference>
<gene>
    <name evidence="1" type="ORF">MAR_023473</name>
</gene>
<name>A0ABY7DRY0_MYAAR</name>
<organism evidence="1 2">
    <name type="scientific">Mya arenaria</name>
    <name type="common">Soft-shell clam</name>
    <dbReference type="NCBI Taxonomy" id="6604"/>
    <lineage>
        <taxon>Eukaryota</taxon>
        <taxon>Metazoa</taxon>
        <taxon>Spiralia</taxon>
        <taxon>Lophotrochozoa</taxon>
        <taxon>Mollusca</taxon>
        <taxon>Bivalvia</taxon>
        <taxon>Autobranchia</taxon>
        <taxon>Heteroconchia</taxon>
        <taxon>Euheterodonta</taxon>
        <taxon>Imparidentia</taxon>
        <taxon>Neoheterodontei</taxon>
        <taxon>Myida</taxon>
        <taxon>Myoidea</taxon>
        <taxon>Myidae</taxon>
        <taxon>Mya</taxon>
    </lineage>
</organism>
<reference evidence="1" key="1">
    <citation type="submission" date="2022-11" db="EMBL/GenBank/DDBJ databases">
        <title>Centuries of genome instability and evolution in soft-shell clam transmissible cancer (bioRxiv).</title>
        <authorList>
            <person name="Hart S.F.M."/>
            <person name="Yonemitsu M.A."/>
            <person name="Giersch R.M."/>
            <person name="Beal B.F."/>
            <person name="Arriagada G."/>
            <person name="Davis B.W."/>
            <person name="Ostrander E.A."/>
            <person name="Goff S.P."/>
            <person name="Metzger M.J."/>
        </authorList>
    </citation>
    <scope>NUCLEOTIDE SEQUENCE</scope>
    <source>
        <strain evidence="1">MELC-2E11</strain>
        <tissue evidence="1">Siphon/mantle</tissue>
    </source>
</reference>
<dbReference type="PANTHER" id="PTHR14187:SF5">
    <property type="entry name" value="HEAT SHOCK 70 KDA PROTEIN 12A"/>
    <property type="match status" value="1"/>
</dbReference>
<dbReference type="Gene3D" id="3.90.640.10">
    <property type="entry name" value="Actin, Chain A, domain 4"/>
    <property type="match status" value="1"/>
</dbReference>
<accession>A0ABY7DRY0</accession>
<dbReference type="SUPFAM" id="SSF53067">
    <property type="entry name" value="Actin-like ATPase domain"/>
    <property type="match status" value="1"/>
</dbReference>
<protein>
    <submittedName>
        <fullName evidence="1">HS12B-like protein</fullName>
    </submittedName>
</protein>
<sequence>MTNFTYPMMLVGLSADQILLITDAEAVSFTCLEELFNIGQHKKSLLINWNDAITEVAEVESSFDRTIRVTFLESKHSNDMTTVQKKIQTLMGKWLDDGATIEFENFRDELEFTRELKLRLKKIGLGDIGKMILNVPASVAKRFHDFNLRHKRVYRATEGFVSSGKLRIHHGTIVPLVIEAFKETVSYIEEIVSRPKNKDLTDIILFGDLAEFSITADILRSKLRQSIHIAEDVGVAIPKGGVLFGLSPEIVTSRILRIAGDEKGCDIWATPKDGLHRDTMVEDISGKKMPALTIFSMAIRDQVGLALEPEAAAIWCQHIQTDVKGEMSKPGTQFMVVDVGGGTTDISVQEKQPDKRITEIHCPDGGAWGGTNVDKKFHDWFGSIFGQKTIHHFETSMFGEYLEFLKVFETKKRSNIGNTFFIRIPFSLLAKSTEAKKTIEMLGLSEKVRIVNEKLKVDPEIVKLWFRETISNISFNIKKVLQEPHLENVRLVMVVGGFAECQLLQSALKEKLPNVRVVIPEDAGIAVLKGAVEFAQRPHVIASRVMKCSYGINKPFEYDAKVHDSSKVVMENGQKVVHLFEKFVTINNTVKIGEVISKGFKPTTLNETKVDIYSSSHPDPRYISDKGCTKIGEIIVKHNNGKTAEDKLFNVLFEFGKTEIFVRVIMRISCEEFGTTLDCL</sequence>